<dbReference type="OrthoDB" id="63070at2759"/>
<gene>
    <name evidence="5" type="ORF">D0Z07_3117</name>
</gene>
<proteinExistence type="predicted"/>
<dbReference type="GO" id="GO:0043161">
    <property type="term" value="P:proteasome-mediated ubiquitin-dependent protein catabolic process"/>
    <property type="evidence" value="ECO:0007669"/>
    <property type="project" value="TreeGrafter"/>
</dbReference>
<evidence type="ECO:0000256" key="4">
    <source>
        <dbReference type="SAM" id="MobiDB-lite"/>
    </source>
</evidence>
<dbReference type="AlphaFoldDB" id="A0A9P6VM21"/>
<dbReference type="Pfam" id="PF00400">
    <property type="entry name" value="WD40"/>
    <property type="match status" value="5"/>
</dbReference>
<feature type="repeat" description="WD" evidence="3">
    <location>
        <begin position="408"/>
        <end position="451"/>
    </location>
</feature>
<dbReference type="Gene3D" id="2.130.10.10">
    <property type="entry name" value="YVTN repeat-like/Quinoprotein amine dehydrogenase"/>
    <property type="match status" value="2"/>
</dbReference>
<feature type="compositionally biased region" description="Basic and acidic residues" evidence="4">
    <location>
        <begin position="175"/>
        <end position="191"/>
    </location>
</feature>
<keyword evidence="1 3" id="KW-0853">WD repeat</keyword>
<evidence type="ECO:0000256" key="2">
    <source>
        <dbReference type="ARBA" id="ARBA00022737"/>
    </source>
</evidence>
<evidence type="ECO:0000256" key="3">
    <source>
        <dbReference type="PROSITE-ProRule" id="PRU00221"/>
    </source>
</evidence>
<dbReference type="InterPro" id="IPR051859">
    <property type="entry name" value="DCAF"/>
</dbReference>
<dbReference type="Proteomes" id="UP000785200">
    <property type="component" value="Unassembled WGS sequence"/>
</dbReference>
<sequence length="713" mass="80679">MAGESSRQLQDLLEAAESSRVNDAPTPASATTDSNDMDYEPATEEEEEEEDISNHAFLEHLLAGGDSDELDEDEDADVPYTEIEVEIEDTGNADGNEAEDERSEHYPEYTLTIFQIIMLILGTAAARQRRQVMRLLANSEIGRLFRFATHNEDLEGDDDDDGDYNNSWRRRRRRTTPDPDRFPKVPSDKGTELMNSGTFGSNEVQTVKTGDTNNISKKKKLARRILDRELATENYAKQKVNQRLMAQGMIPASNADMIIHYNQPVYSGQFSDDGNFFFSANKDYRVRMYDTSNPYKWRYYKTVEYPFGQWTLTDATLSPDNKYLAYTSIRSTVCLAPTDPNDLGDPYNLDLSDMGNGRASNPHRSRFGGSFGIWSIRFSGDGRELVAGTTGGSIVVYDIESRRSLHRIFGHDEDVNAVCFADSSSPHILYSGSDDTTLKVWDTRSMGDSREAGAFVGHIEGLTYIDSKGDGRYILSNGKDQSMKLWDLRMVMSPRDFGALAPNRRRGNEPHFDYRWGTYDEDDWYVHPNDNSVVTYRGHKVLRTLIRCHFSPPGSTNSRYVYSGSEDGKVYIWNMDATPAGTVDVQAATKDTRPQHREHDMMGGWDDDEDYSQNRWKTCVRDASWHPNAPMIVASAWSGYGMATGTCTVHSWNDGAEEDEAEPKMGLRVNQKLEVDPSFYSSPEGERPTRRSLRTLRGLRGLRTVLHTEDDDE</sequence>
<organism evidence="5 6">
    <name type="scientific">Hyphodiscus hymeniophilus</name>
    <dbReference type="NCBI Taxonomy" id="353542"/>
    <lineage>
        <taxon>Eukaryota</taxon>
        <taxon>Fungi</taxon>
        <taxon>Dikarya</taxon>
        <taxon>Ascomycota</taxon>
        <taxon>Pezizomycotina</taxon>
        <taxon>Leotiomycetes</taxon>
        <taxon>Helotiales</taxon>
        <taxon>Hyphodiscaceae</taxon>
        <taxon>Hyphodiscus</taxon>
    </lineage>
</organism>
<feature type="region of interest" description="Disordered" evidence="4">
    <location>
        <begin position="675"/>
        <end position="694"/>
    </location>
</feature>
<dbReference type="InterPro" id="IPR036322">
    <property type="entry name" value="WD40_repeat_dom_sf"/>
</dbReference>
<evidence type="ECO:0000313" key="5">
    <source>
        <dbReference type="EMBL" id="KAG0650495.1"/>
    </source>
</evidence>
<dbReference type="InterPro" id="IPR015943">
    <property type="entry name" value="WD40/YVTN_repeat-like_dom_sf"/>
</dbReference>
<reference evidence="5" key="1">
    <citation type="submission" date="2019-07" db="EMBL/GenBank/DDBJ databases">
        <title>Hyphodiscus hymeniophilus genome sequencing and assembly.</title>
        <authorList>
            <person name="Kramer G."/>
            <person name="Nodwell J."/>
        </authorList>
    </citation>
    <scope>NUCLEOTIDE SEQUENCE</scope>
    <source>
        <strain evidence="5">ATCC 34498</strain>
    </source>
</reference>
<dbReference type="InterPro" id="IPR001680">
    <property type="entry name" value="WD40_rpt"/>
</dbReference>
<protein>
    <submittedName>
        <fullName evidence="5">Lec14b</fullName>
    </submittedName>
</protein>
<dbReference type="EMBL" id="VNKQ01000006">
    <property type="protein sequence ID" value="KAG0650495.1"/>
    <property type="molecule type" value="Genomic_DNA"/>
</dbReference>
<name>A0A9P6VM21_9HELO</name>
<dbReference type="FunFam" id="2.130.10.10:FF:000557">
    <property type="entry name" value="WD repeat protein"/>
    <property type="match status" value="1"/>
</dbReference>
<dbReference type="PROSITE" id="PS50294">
    <property type="entry name" value="WD_REPEATS_REGION"/>
    <property type="match status" value="2"/>
</dbReference>
<evidence type="ECO:0000313" key="6">
    <source>
        <dbReference type="Proteomes" id="UP000785200"/>
    </source>
</evidence>
<feature type="compositionally biased region" description="Acidic residues" evidence="4">
    <location>
        <begin position="154"/>
        <end position="163"/>
    </location>
</feature>
<accession>A0A9P6VM21</accession>
<dbReference type="PROSITE" id="PS50082">
    <property type="entry name" value="WD_REPEATS_2"/>
    <property type="match status" value="3"/>
</dbReference>
<evidence type="ECO:0000256" key="1">
    <source>
        <dbReference type="ARBA" id="ARBA00022574"/>
    </source>
</evidence>
<dbReference type="PRINTS" id="PR00320">
    <property type="entry name" value="GPROTEINBRPT"/>
</dbReference>
<feature type="repeat" description="WD" evidence="3">
    <location>
        <begin position="555"/>
        <end position="576"/>
    </location>
</feature>
<dbReference type="PANTHER" id="PTHR19847:SF7">
    <property type="entry name" value="DDB1- AND CUL4-ASSOCIATED FACTOR 11"/>
    <property type="match status" value="1"/>
</dbReference>
<feature type="compositionally biased region" description="Acidic residues" evidence="4">
    <location>
        <begin position="35"/>
        <end position="51"/>
    </location>
</feature>
<dbReference type="SMART" id="SM00320">
    <property type="entry name" value="WD40"/>
    <property type="match status" value="5"/>
</dbReference>
<feature type="region of interest" description="Disordered" evidence="4">
    <location>
        <begin position="1"/>
        <end position="55"/>
    </location>
</feature>
<dbReference type="InterPro" id="IPR020472">
    <property type="entry name" value="WD40_PAC1"/>
</dbReference>
<dbReference type="GO" id="GO:0080008">
    <property type="term" value="C:Cul4-RING E3 ubiquitin ligase complex"/>
    <property type="evidence" value="ECO:0007669"/>
    <property type="project" value="TreeGrafter"/>
</dbReference>
<keyword evidence="2" id="KW-0677">Repeat</keyword>
<dbReference type="PANTHER" id="PTHR19847">
    <property type="entry name" value="DDB1- AND CUL4-ASSOCIATED FACTOR 11"/>
    <property type="match status" value="1"/>
</dbReference>
<comment type="caution">
    <text evidence="5">The sequence shown here is derived from an EMBL/GenBank/DDBJ whole genome shotgun (WGS) entry which is preliminary data.</text>
</comment>
<feature type="repeat" description="WD" evidence="3">
    <location>
        <begin position="455"/>
        <end position="489"/>
    </location>
</feature>
<dbReference type="PROSITE" id="PS00678">
    <property type="entry name" value="WD_REPEATS_1"/>
    <property type="match status" value="1"/>
</dbReference>
<feature type="compositionally biased region" description="Polar residues" evidence="4">
    <location>
        <begin position="193"/>
        <end position="202"/>
    </location>
</feature>
<dbReference type="InterPro" id="IPR019775">
    <property type="entry name" value="WD40_repeat_CS"/>
</dbReference>
<dbReference type="SUPFAM" id="SSF50978">
    <property type="entry name" value="WD40 repeat-like"/>
    <property type="match status" value="1"/>
</dbReference>
<feature type="region of interest" description="Disordered" evidence="4">
    <location>
        <begin position="152"/>
        <end position="202"/>
    </location>
</feature>
<keyword evidence="6" id="KW-1185">Reference proteome</keyword>